<dbReference type="InterPro" id="IPR019639">
    <property type="entry name" value="DUF2505"/>
</dbReference>
<dbReference type="OrthoDB" id="7594296at2"/>
<dbReference type="RefSeq" id="WP_110299505.1">
    <property type="nucleotide sequence ID" value="NZ_QJJM01000010.1"/>
</dbReference>
<dbReference type="AlphaFoldDB" id="A0A2V3UVG7"/>
<evidence type="ECO:0000313" key="1">
    <source>
        <dbReference type="EMBL" id="PXW73366.1"/>
    </source>
</evidence>
<dbReference type="Pfam" id="PF10698">
    <property type="entry name" value="DUF2505"/>
    <property type="match status" value="1"/>
</dbReference>
<name>A0A2V3UVG7_9SPHN</name>
<dbReference type="EMBL" id="QJJM01000010">
    <property type="protein sequence ID" value="PXW73366.1"/>
    <property type="molecule type" value="Genomic_DNA"/>
</dbReference>
<proteinExistence type="predicted"/>
<organism evidence="1 2">
    <name type="scientific">Blastomonas natatoria</name>
    <dbReference type="NCBI Taxonomy" id="34015"/>
    <lineage>
        <taxon>Bacteria</taxon>
        <taxon>Pseudomonadati</taxon>
        <taxon>Pseudomonadota</taxon>
        <taxon>Alphaproteobacteria</taxon>
        <taxon>Sphingomonadales</taxon>
        <taxon>Sphingomonadaceae</taxon>
        <taxon>Blastomonas</taxon>
    </lineage>
</organism>
<sequence length="161" mass="17514">MLKREEAHAFAQPVEMVVARWTDEAFLTAMMEAQGSRDIAVTVERPSLQEIHVAITRQVPVDAPAMIRAVIGSWLDLTQRDVWTQRADGSWSAVRDAKPRGLSAEGQCLLTLVTQSDGGAACEATVSVQSRAPMVAAMVESLMLEDSTKMLRQEFAAIDAG</sequence>
<accession>A0A2V3UVG7</accession>
<protein>
    <submittedName>
        <fullName evidence="1">Uncharacterized protein DUF2505</fullName>
    </submittedName>
</protein>
<keyword evidence="2" id="KW-1185">Reference proteome</keyword>
<dbReference type="Proteomes" id="UP000248014">
    <property type="component" value="Unassembled WGS sequence"/>
</dbReference>
<reference evidence="1 2" key="1">
    <citation type="submission" date="2018-05" db="EMBL/GenBank/DDBJ databases">
        <title>Genomic Encyclopedia of Type Strains, Phase IV (KMG-IV): sequencing the most valuable type-strain genomes for metagenomic binning, comparative biology and taxonomic classification.</title>
        <authorList>
            <person name="Goeker M."/>
        </authorList>
    </citation>
    <scope>NUCLEOTIDE SEQUENCE [LARGE SCALE GENOMIC DNA]</scope>
    <source>
        <strain evidence="1 2">DSM 3183</strain>
    </source>
</reference>
<evidence type="ECO:0000313" key="2">
    <source>
        <dbReference type="Proteomes" id="UP000248014"/>
    </source>
</evidence>
<gene>
    <name evidence="1" type="ORF">C7451_11093</name>
</gene>
<comment type="caution">
    <text evidence="1">The sequence shown here is derived from an EMBL/GenBank/DDBJ whole genome shotgun (WGS) entry which is preliminary data.</text>
</comment>